<protein>
    <submittedName>
        <fullName evidence="2">Uncharacterized protein</fullName>
    </submittedName>
</protein>
<reference evidence="2 3" key="1">
    <citation type="submission" date="2019-05" db="EMBL/GenBank/DDBJ databases">
        <title>Another draft genome of Portunus trituberculatus and its Hox gene families provides insights of decapod evolution.</title>
        <authorList>
            <person name="Jeong J.-H."/>
            <person name="Song I."/>
            <person name="Kim S."/>
            <person name="Choi T."/>
            <person name="Kim D."/>
            <person name="Ryu S."/>
            <person name="Kim W."/>
        </authorList>
    </citation>
    <scope>NUCLEOTIDE SEQUENCE [LARGE SCALE GENOMIC DNA]</scope>
    <source>
        <tissue evidence="2">Muscle</tissue>
    </source>
</reference>
<dbReference type="EMBL" id="VSRR010074569">
    <property type="protein sequence ID" value="MPC87465.1"/>
    <property type="molecule type" value="Genomic_DNA"/>
</dbReference>
<sequence>MVTTAHQNASGMLLKQERSDPASAKYTADENNTTPVTTQPGTWSPLLRSPPSLPPSQQTTLSSPTPSRPKQILNNNSNNTLGRKIDECTEDATWPLAALCAEHQYVHTGSRHMTNTYKGRKQRREKHVQVMK</sequence>
<name>A0A5B7IY57_PORTR</name>
<evidence type="ECO:0000313" key="3">
    <source>
        <dbReference type="Proteomes" id="UP000324222"/>
    </source>
</evidence>
<comment type="caution">
    <text evidence="2">The sequence shown here is derived from an EMBL/GenBank/DDBJ whole genome shotgun (WGS) entry which is preliminary data.</text>
</comment>
<dbReference type="AlphaFoldDB" id="A0A5B7IY57"/>
<feature type="compositionally biased region" description="Polar residues" evidence="1">
    <location>
        <begin position="1"/>
        <end position="10"/>
    </location>
</feature>
<accession>A0A5B7IY57</accession>
<proteinExistence type="predicted"/>
<gene>
    <name evidence="2" type="ORF">E2C01_082328</name>
</gene>
<feature type="compositionally biased region" description="Polar residues" evidence="1">
    <location>
        <begin position="72"/>
        <end position="81"/>
    </location>
</feature>
<evidence type="ECO:0000313" key="2">
    <source>
        <dbReference type="EMBL" id="MPC87465.1"/>
    </source>
</evidence>
<feature type="compositionally biased region" description="Polar residues" evidence="1">
    <location>
        <begin position="29"/>
        <end position="42"/>
    </location>
</feature>
<feature type="compositionally biased region" description="Low complexity" evidence="1">
    <location>
        <begin position="44"/>
        <end position="69"/>
    </location>
</feature>
<keyword evidence="3" id="KW-1185">Reference proteome</keyword>
<evidence type="ECO:0000256" key="1">
    <source>
        <dbReference type="SAM" id="MobiDB-lite"/>
    </source>
</evidence>
<dbReference type="Proteomes" id="UP000324222">
    <property type="component" value="Unassembled WGS sequence"/>
</dbReference>
<organism evidence="2 3">
    <name type="scientific">Portunus trituberculatus</name>
    <name type="common">Swimming crab</name>
    <name type="synonym">Neptunus trituberculatus</name>
    <dbReference type="NCBI Taxonomy" id="210409"/>
    <lineage>
        <taxon>Eukaryota</taxon>
        <taxon>Metazoa</taxon>
        <taxon>Ecdysozoa</taxon>
        <taxon>Arthropoda</taxon>
        <taxon>Crustacea</taxon>
        <taxon>Multicrustacea</taxon>
        <taxon>Malacostraca</taxon>
        <taxon>Eumalacostraca</taxon>
        <taxon>Eucarida</taxon>
        <taxon>Decapoda</taxon>
        <taxon>Pleocyemata</taxon>
        <taxon>Brachyura</taxon>
        <taxon>Eubrachyura</taxon>
        <taxon>Portunoidea</taxon>
        <taxon>Portunidae</taxon>
        <taxon>Portuninae</taxon>
        <taxon>Portunus</taxon>
    </lineage>
</organism>
<feature type="region of interest" description="Disordered" evidence="1">
    <location>
        <begin position="1"/>
        <end position="82"/>
    </location>
</feature>